<keyword evidence="7" id="KW-1185">Reference proteome</keyword>
<evidence type="ECO:0000256" key="2">
    <source>
        <dbReference type="ARBA" id="ARBA00022679"/>
    </source>
</evidence>
<reference evidence="7" key="2">
    <citation type="submission" date="2019-01" db="EMBL/GenBank/DDBJ databases">
        <title>Sinorhodobacter populi sp. nov. isolated from the symptomatic bark tissue of Populus euramericana canker.</title>
        <authorList>
            <person name="Li Y."/>
        </authorList>
    </citation>
    <scope>NUCLEOTIDE SEQUENCE [LARGE SCALE GENOMIC DNA]</scope>
    <source>
        <strain evidence="7">CGMCC 1.12963</strain>
    </source>
</reference>
<reference evidence="6 7" key="1">
    <citation type="submission" date="2019-01" db="EMBL/GenBank/DDBJ databases">
        <title>Sinorhodobacter populi sp. nov. isolated from the symptomatic bark tissue of Populus euramericana canker.</title>
        <authorList>
            <person name="Xu G."/>
        </authorList>
    </citation>
    <scope>NUCLEOTIDE SEQUENCE [LARGE SCALE GENOMIC DNA]</scope>
    <source>
        <strain evidence="6 7">CGMCC 1.12963</strain>
    </source>
</reference>
<proteinExistence type="predicted"/>
<sequence>MPAETLAHLLAARDWMLTDGLPERGPAGLALERGTPAALAAPARMQAVAKAAIDAGADLIRTNSAGANASRLRPYGAQARAGMLSRTAAEIAQEAAERTDRQVVVAGAIGPTGEIFAPMGTLRHALAVEIFHEQAEALREGGASVLWLGGFAALEELAAAAEAAQRAGLGWCGTMRFDTAGRTLMGLAPAPFAAQAGALAPQPEALGAEGPGPARLLHTLLTLCAAGVEHPLIAQADAQTDDLTEDGTESDPRRMAEFARLARDAGARIIGGGAGLTAAHLDAMRAALETTPRDARPTHDEITARLGAAQPVAAPRRA</sequence>
<dbReference type="Gene3D" id="3.20.20.330">
    <property type="entry name" value="Homocysteine-binding-like domain"/>
    <property type="match status" value="1"/>
</dbReference>
<feature type="compositionally biased region" description="Basic and acidic residues" evidence="4">
    <location>
        <begin position="291"/>
        <end position="303"/>
    </location>
</feature>
<feature type="domain" description="Hcy-binding" evidence="5">
    <location>
        <begin position="1"/>
        <end position="288"/>
    </location>
</feature>
<evidence type="ECO:0000256" key="3">
    <source>
        <dbReference type="PROSITE-ProRule" id="PRU00333"/>
    </source>
</evidence>
<dbReference type="EMBL" id="SAVA01000008">
    <property type="protein sequence ID" value="RWR50854.1"/>
    <property type="molecule type" value="Genomic_DNA"/>
</dbReference>
<dbReference type="InterPro" id="IPR036589">
    <property type="entry name" value="HCY_dom_sf"/>
</dbReference>
<dbReference type="PANTHER" id="PTHR11103">
    <property type="entry name" value="SLR1189 PROTEIN"/>
    <property type="match status" value="1"/>
</dbReference>
<dbReference type="Proteomes" id="UP000288071">
    <property type="component" value="Unassembled WGS sequence"/>
</dbReference>
<dbReference type="GO" id="GO:0008168">
    <property type="term" value="F:methyltransferase activity"/>
    <property type="evidence" value="ECO:0007669"/>
    <property type="project" value="UniProtKB-KW"/>
</dbReference>
<comment type="caution">
    <text evidence="3">Lacks conserved residue(s) required for the propagation of feature annotation.</text>
</comment>
<accession>A0A3S3M8I4</accession>
<evidence type="ECO:0000256" key="4">
    <source>
        <dbReference type="SAM" id="MobiDB-lite"/>
    </source>
</evidence>
<dbReference type="GO" id="GO:0032259">
    <property type="term" value="P:methylation"/>
    <property type="evidence" value="ECO:0007669"/>
    <property type="project" value="UniProtKB-KW"/>
</dbReference>
<dbReference type="PROSITE" id="PS50970">
    <property type="entry name" value="HCY"/>
    <property type="match status" value="1"/>
</dbReference>
<name>A0A3S3M8I4_9RHOB</name>
<evidence type="ECO:0000256" key="1">
    <source>
        <dbReference type="ARBA" id="ARBA00022603"/>
    </source>
</evidence>
<keyword evidence="2" id="KW-0808">Transferase</keyword>
<evidence type="ECO:0000259" key="5">
    <source>
        <dbReference type="PROSITE" id="PS50970"/>
    </source>
</evidence>
<evidence type="ECO:0000313" key="7">
    <source>
        <dbReference type="Proteomes" id="UP000288071"/>
    </source>
</evidence>
<dbReference type="SUPFAM" id="SSF82282">
    <property type="entry name" value="Homocysteine S-methyltransferase"/>
    <property type="match status" value="1"/>
</dbReference>
<organism evidence="6 7">
    <name type="scientific">Paenirhodobacter huangdaonensis</name>
    <dbReference type="NCBI Taxonomy" id="2501515"/>
    <lineage>
        <taxon>Bacteria</taxon>
        <taxon>Pseudomonadati</taxon>
        <taxon>Pseudomonadota</taxon>
        <taxon>Alphaproteobacteria</taxon>
        <taxon>Rhodobacterales</taxon>
        <taxon>Rhodobacter group</taxon>
        <taxon>Paenirhodobacter</taxon>
    </lineage>
</organism>
<dbReference type="PANTHER" id="PTHR11103:SF18">
    <property type="entry name" value="SLR1189 PROTEIN"/>
    <property type="match status" value="1"/>
</dbReference>
<evidence type="ECO:0000313" key="6">
    <source>
        <dbReference type="EMBL" id="RWR50854.1"/>
    </source>
</evidence>
<keyword evidence="1" id="KW-0489">Methyltransferase</keyword>
<dbReference type="RefSeq" id="WP_128157038.1">
    <property type="nucleotide sequence ID" value="NZ_JBHSOM010000004.1"/>
</dbReference>
<protein>
    <submittedName>
        <fullName evidence="6">Methionine synthase</fullName>
    </submittedName>
</protein>
<dbReference type="Pfam" id="PF02574">
    <property type="entry name" value="S-methyl_trans"/>
    <property type="match status" value="1"/>
</dbReference>
<dbReference type="InterPro" id="IPR003726">
    <property type="entry name" value="HCY_dom"/>
</dbReference>
<dbReference type="AlphaFoldDB" id="A0A3S3M8I4"/>
<comment type="caution">
    <text evidence="6">The sequence shown here is derived from an EMBL/GenBank/DDBJ whole genome shotgun (WGS) entry which is preliminary data.</text>
</comment>
<feature type="region of interest" description="Disordered" evidence="4">
    <location>
        <begin position="291"/>
        <end position="318"/>
    </location>
</feature>
<gene>
    <name evidence="6" type="ORF">EOW66_14625</name>
</gene>